<dbReference type="AlphaFoldDB" id="A0A259TY55"/>
<proteinExistence type="predicted"/>
<keyword evidence="5" id="KW-1185">Reference proteome</keyword>
<sequence length="404" mass="42455">MTSTLTLPPETASGDALEALIHTAAEVADPIAETAAACDAARAFPTEAFDLLDEAGLMTATLPVELGGLGLGARGSRHALYRVLEEVGRGSLPVGRVYEGHVNALDLVMAYGTDEQRAHAAADARAGHIFGVWNTEAADGVRLDPLPGGGARLSGAKVFCSGVGHVTRAFANGAWPDGSWQMVLLELENHADRADPDSWRAEGMRGSVSGRIDVEGLRVEPLALIGRPGDYTREPDFTGGSVRFAAVHLGGARALFDAAASGLRATERTTDPHQRARMGRAAIAIETGALWLLGAARLWERHEASCGAEEPGEVSARYASGDASPEAIVAYAQMTRTAIERVCLDVMELVDRSVGARGLLPPSPVERIGRDLRLYLRQPAPDATLDAAGAAALEQPHLARGSAR</sequence>
<dbReference type="SUPFAM" id="SSF47203">
    <property type="entry name" value="Acyl-CoA dehydrogenase C-terminal domain-like"/>
    <property type="match status" value="1"/>
</dbReference>
<dbReference type="Gene3D" id="1.10.540.10">
    <property type="entry name" value="Acyl-CoA dehydrogenase/oxidase, N-terminal domain"/>
    <property type="match status" value="1"/>
</dbReference>
<dbReference type="RefSeq" id="WP_094546833.1">
    <property type="nucleotide sequence ID" value="NZ_MQWB01000001.1"/>
</dbReference>
<dbReference type="InterPro" id="IPR037069">
    <property type="entry name" value="AcylCoA_DH/ox_N_sf"/>
</dbReference>
<dbReference type="EMBL" id="MQWB01000001">
    <property type="protein sequence ID" value="OZC02504.1"/>
    <property type="molecule type" value="Genomic_DNA"/>
</dbReference>
<dbReference type="Gene3D" id="1.20.140.10">
    <property type="entry name" value="Butyryl-CoA Dehydrogenase, subunit A, domain 3"/>
    <property type="match status" value="1"/>
</dbReference>
<evidence type="ECO:0008006" key="6">
    <source>
        <dbReference type="Google" id="ProtNLM"/>
    </source>
</evidence>
<keyword evidence="1" id="KW-0560">Oxidoreductase</keyword>
<dbReference type="Pfam" id="PF08028">
    <property type="entry name" value="Acyl-CoA_dh_2"/>
    <property type="match status" value="1"/>
</dbReference>
<dbReference type="GO" id="GO:0050660">
    <property type="term" value="F:flavin adenine dinucleotide binding"/>
    <property type="evidence" value="ECO:0007669"/>
    <property type="project" value="InterPro"/>
</dbReference>
<dbReference type="InterPro" id="IPR013786">
    <property type="entry name" value="AcylCoA_DH/ox_N"/>
</dbReference>
<evidence type="ECO:0000313" key="5">
    <source>
        <dbReference type="Proteomes" id="UP000216446"/>
    </source>
</evidence>
<feature type="domain" description="Acyl-CoA dehydrogenase/oxidase N-terminal" evidence="2">
    <location>
        <begin position="22"/>
        <end position="119"/>
    </location>
</feature>
<dbReference type="Gene3D" id="2.40.110.10">
    <property type="entry name" value="Butyryl-CoA Dehydrogenase, subunit A, domain 2"/>
    <property type="match status" value="1"/>
</dbReference>
<dbReference type="PANTHER" id="PTHR43884:SF12">
    <property type="entry name" value="ISOVALERYL-COA DEHYDROGENASE, MITOCHONDRIAL-RELATED"/>
    <property type="match status" value="1"/>
</dbReference>
<accession>A0A259TY55</accession>
<dbReference type="PIRSF" id="PIRSF016578">
    <property type="entry name" value="HsaA"/>
    <property type="match status" value="1"/>
</dbReference>
<organism evidence="4 5">
    <name type="scientific">Rubricoccus marinus</name>
    <dbReference type="NCBI Taxonomy" id="716817"/>
    <lineage>
        <taxon>Bacteria</taxon>
        <taxon>Pseudomonadati</taxon>
        <taxon>Rhodothermota</taxon>
        <taxon>Rhodothermia</taxon>
        <taxon>Rhodothermales</taxon>
        <taxon>Rubricoccaceae</taxon>
        <taxon>Rubricoccus</taxon>
    </lineage>
</organism>
<feature type="domain" description="Acyl-CoA dehydrogenase C-terminal" evidence="3">
    <location>
        <begin position="244"/>
        <end position="373"/>
    </location>
</feature>
<dbReference type="PANTHER" id="PTHR43884">
    <property type="entry name" value="ACYL-COA DEHYDROGENASE"/>
    <property type="match status" value="1"/>
</dbReference>
<dbReference type="InParanoid" id="A0A259TY55"/>
<dbReference type="InterPro" id="IPR036250">
    <property type="entry name" value="AcylCo_DH-like_C"/>
</dbReference>
<evidence type="ECO:0000259" key="3">
    <source>
        <dbReference type="Pfam" id="PF08028"/>
    </source>
</evidence>
<dbReference type="InterPro" id="IPR013107">
    <property type="entry name" value="Acyl-CoA_DH_C"/>
</dbReference>
<dbReference type="OrthoDB" id="571684at2"/>
<evidence type="ECO:0000259" key="2">
    <source>
        <dbReference type="Pfam" id="PF02771"/>
    </source>
</evidence>
<dbReference type="InterPro" id="IPR046373">
    <property type="entry name" value="Acyl-CoA_Oxase/DH_mid-dom_sf"/>
</dbReference>
<comment type="caution">
    <text evidence="4">The sequence shown here is derived from an EMBL/GenBank/DDBJ whole genome shotgun (WGS) entry which is preliminary data.</text>
</comment>
<dbReference type="GO" id="GO:0003995">
    <property type="term" value="F:acyl-CoA dehydrogenase activity"/>
    <property type="evidence" value="ECO:0007669"/>
    <property type="project" value="TreeGrafter"/>
</dbReference>
<gene>
    <name evidence="4" type="ORF">BSZ36_05645</name>
</gene>
<dbReference type="SUPFAM" id="SSF56645">
    <property type="entry name" value="Acyl-CoA dehydrogenase NM domain-like"/>
    <property type="match status" value="1"/>
</dbReference>
<name>A0A259TY55_9BACT</name>
<dbReference type="Proteomes" id="UP000216446">
    <property type="component" value="Unassembled WGS sequence"/>
</dbReference>
<evidence type="ECO:0000256" key="1">
    <source>
        <dbReference type="ARBA" id="ARBA00023002"/>
    </source>
</evidence>
<reference evidence="4 5" key="1">
    <citation type="submission" date="2016-11" db="EMBL/GenBank/DDBJ databases">
        <title>Study of marine rhodopsin-containing bacteria.</title>
        <authorList>
            <person name="Yoshizawa S."/>
            <person name="Kumagai Y."/>
            <person name="Kogure K."/>
        </authorList>
    </citation>
    <scope>NUCLEOTIDE SEQUENCE [LARGE SCALE GENOMIC DNA]</scope>
    <source>
        <strain evidence="4 5">SG-29</strain>
    </source>
</reference>
<dbReference type="Pfam" id="PF02771">
    <property type="entry name" value="Acyl-CoA_dh_N"/>
    <property type="match status" value="1"/>
</dbReference>
<protein>
    <recommendedName>
        <fullName evidence="6">Acyl-CoA dehydrogenase</fullName>
    </recommendedName>
</protein>
<dbReference type="InterPro" id="IPR009100">
    <property type="entry name" value="AcylCoA_DH/oxidase_NM_dom_sf"/>
</dbReference>
<evidence type="ECO:0000313" key="4">
    <source>
        <dbReference type="EMBL" id="OZC02504.1"/>
    </source>
</evidence>